<protein>
    <recommendedName>
        <fullName evidence="4">Shugoshin C-terminal domain-containing protein</fullName>
    </recommendedName>
</protein>
<comment type="caution">
    <text evidence="5">The sequence shown here is derived from an EMBL/GenBank/DDBJ whole genome shotgun (WGS) entry which is preliminary data.</text>
</comment>
<feature type="compositionally biased region" description="Basic and acidic residues" evidence="3">
    <location>
        <begin position="174"/>
        <end position="185"/>
    </location>
</feature>
<dbReference type="GO" id="GO:0045144">
    <property type="term" value="P:meiotic sister chromatid segregation"/>
    <property type="evidence" value="ECO:0007669"/>
    <property type="project" value="InterPro"/>
</dbReference>
<dbReference type="AlphaFoldDB" id="A0AAV6MBE0"/>
<dbReference type="Proteomes" id="UP000685013">
    <property type="component" value="Chromosome 15"/>
</dbReference>
<evidence type="ECO:0000313" key="5">
    <source>
        <dbReference type="EMBL" id="KAG6578799.1"/>
    </source>
</evidence>
<dbReference type="PANTHER" id="PTHR34373">
    <property type="entry name" value="SHUGOSHIN 2"/>
    <property type="match status" value="1"/>
</dbReference>
<name>A0AAV6MBE0_9ROSI</name>
<feature type="region of interest" description="Disordered" evidence="3">
    <location>
        <begin position="166"/>
        <end position="188"/>
    </location>
</feature>
<proteinExistence type="inferred from homology"/>
<sequence>MRPPRCPQAGASPSVRGWREVRFWFFWRMRGFPDKNPSLYAGVPPIKCRIVVSGGHDPDVWLLAGGGVGKLQWPPVGIMDVLGASPAVVLKVVLYAVSSMGQGAGIPTGSWNPGGKSVQHRSENAPFPPPLGPSSYRIQIEEKKTAQVRRRSVWADLAFCQFASQPGGGGPKHISSDRVSRRGDTKQQSSLLKTYEYVDKLQKGQDAECSEAAESMNTNEGNRPCKTNRRRQSRKESFGRLQFFRRRFTRLKAKGLFMDSKAICKIQNSEEPAAANHILETDNSNSNDALQCKETSVHRAEVGGGVQKVEGKRPCSRRQSARLKIEEPVATNDLFGIENFNSTDASQCRETSVLQTEALSEKAVCKIKLEEPVAIRDSLDTKTEDNGNSTDRSEVQERRRTSVGRPLRRAAEKIQSYKEIPLNRQDAQTALVCALTVESSSLLSDIKTRR</sequence>
<dbReference type="GO" id="GO:0034090">
    <property type="term" value="P:maintenance of meiotic sister chromatid cohesion"/>
    <property type="evidence" value="ECO:0007669"/>
    <property type="project" value="InterPro"/>
</dbReference>
<dbReference type="GO" id="GO:0005634">
    <property type="term" value="C:nucleus"/>
    <property type="evidence" value="ECO:0007669"/>
    <property type="project" value="InterPro"/>
</dbReference>
<evidence type="ECO:0000313" key="6">
    <source>
        <dbReference type="Proteomes" id="UP000685013"/>
    </source>
</evidence>
<dbReference type="PANTHER" id="PTHR34373:SF9">
    <property type="entry name" value="SHUGOSHIN 2"/>
    <property type="match status" value="1"/>
</dbReference>
<gene>
    <name evidence="5" type="ORF">SDJN03_23247</name>
</gene>
<feature type="non-terminal residue" evidence="5">
    <location>
        <position position="1"/>
    </location>
</feature>
<keyword evidence="2" id="KW-0159">Chromosome partition</keyword>
<feature type="region of interest" description="Disordered" evidence="3">
    <location>
        <begin position="213"/>
        <end position="236"/>
    </location>
</feature>
<organism evidence="5 6">
    <name type="scientific">Cucurbita argyrosperma subsp. sororia</name>
    <dbReference type="NCBI Taxonomy" id="37648"/>
    <lineage>
        <taxon>Eukaryota</taxon>
        <taxon>Viridiplantae</taxon>
        <taxon>Streptophyta</taxon>
        <taxon>Embryophyta</taxon>
        <taxon>Tracheophyta</taxon>
        <taxon>Spermatophyta</taxon>
        <taxon>Magnoliopsida</taxon>
        <taxon>eudicotyledons</taxon>
        <taxon>Gunneridae</taxon>
        <taxon>Pentapetalae</taxon>
        <taxon>rosids</taxon>
        <taxon>fabids</taxon>
        <taxon>Cucurbitales</taxon>
        <taxon>Cucurbitaceae</taxon>
        <taxon>Cucurbiteae</taxon>
        <taxon>Cucurbita</taxon>
    </lineage>
</organism>
<reference evidence="5 6" key="1">
    <citation type="journal article" date="2021" name="Hortic Res">
        <title>The domestication of Cucurbita argyrosperma as revealed by the genome of its wild relative.</title>
        <authorList>
            <person name="Barrera-Redondo J."/>
            <person name="Sanchez-de la Vega G."/>
            <person name="Aguirre-Liguori J.A."/>
            <person name="Castellanos-Morales G."/>
            <person name="Gutierrez-Guerrero Y.T."/>
            <person name="Aguirre-Dugua X."/>
            <person name="Aguirre-Planter E."/>
            <person name="Tenaillon M.I."/>
            <person name="Lira-Saade R."/>
            <person name="Eguiarte L.E."/>
        </authorList>
    </citation>
    <scope>NUCLEOTIDE SEQUENCE [LARGE SCALE GENOMIC DNA]</scope>
    <source>
        <strain evidence="5">JBR-2021</strain>
    </source>
</reference>
<dbReference type="InterPro" id="IPR011515">
    <property type="entry name" value="Shugoshin_C"/>
</dbReference>
<dbReference type="Pfam" id="PF07557">
    <property type="entry name" value="Shugoshin_C"/>
    <property type="match status" value="1"/>
</dbReference>
<accession>A0AAV6MBE0</accession>
<feature type="region of interest" description="Disordered" evidence="3">
    <location>
        <begin position="106"/>
        <end position="135"/>
    </location>
</feature>
<feature type="compositionally biased region" description="Basic and acidic residues" evidence="3">
    <location>
        <begin position="378"/>
        <end position="400"/>
    </location>
</feature>
<feature type="region of interest" description="Disordered" evidence="3">
    <location>
        <begin position="378"/>
        <end position="408"/>
    </location>
</feature>
<evidence type="ECO:0000256" key="3">
    <source>
        <dbReference type="SAM" id="MobiDB-lite"/>
    </source>
</evidence>
<dbReference type="InterPro" id="IPR044693">
    <property type="entry name" value="SGO_plant"/>
</dbReference>
<evidence type="ECO:0000256" key="1">
    <source>
        <dbReference type="ARBA" id="ARBA00010845"/>
    </source>
</evidence>
<comment type="similarity">
    <text evidence="1">Belongs to the shugoshin family.</text>
</comment>
<feature type="domain" description="Shugoshin C-terminal" evidence="4">
    <location>
        <begin position="404"/>
        <end position="423"/>
    </location>
</feature>
<keyword evidence="6" id="KW-1185">Reference proteome</keyword>
<evidence type="ECO:0000259" key="4">
    <source>
        <dbReference type="Pfam" id="PF07557"/>
    </source>
</evidence>
<dbReference type="GO" id="GO:0000775">
    <property type="term" value="C:chromosome, centromeric region"/>
    <property type="evidence" value="ECO:0007669"/>
    <property type="project" value="InterPro"/>
</dbReference>
<evidence type="ECO:0000256" key="2">
    <source>
        <dbReference type="ARBA" id="ARBA00022829"/>
    </source>
</evidence>
<dbReference type="EMBL" id="JAGKQH010000015">
    <property type="protein sequence ID" value="KAG6578799.1"/>
    <property type="molecule type" value="Genomic_DNA"/>
</dbReference>